<feature type="domain" description="C2H2-type" evidence="2">
    <location>
        <begin position="14"/>
        <end position="37"/>
    </location>
</feature>
<dbReference type="Pfam" id="PF18759">
    <property type="entry name" value="Plavaka"/>
    <property type="match status" value="1"/>
</dbReference>
<protein>
    <recommendedName>
        <fullName evidence="2">C2H2-type domain-containing protein</fullName>
    </recommendedName>
</protein>
<dbReference type="InterPro" id="IPR013087">
    <property type="entry name" value="Znf_C2H2_type"/>
</dbReference>
<name>A0AAD6X2A1_9AGAR</name>
<evidence type="ECO:0000256" key="1">
    <source>
        <dbReference type="SAM" id="MobiDB-lite"/>
    </source>
</evidence>
<dbReference type="InterPro" id="IPR041078">
    <property type="entry name" value="Plavaka"/>
</dbReference>
<dbReference type="PROSITE" id="PS00028">
    <property type="entry name" value="ZINC_FINGER_C2H2_1"/>
    <property type="match status" value="1"/>
</dbReference>
<feature type="region of interest" description="Disordered" evidence="1">
    <location>
        <begin position="44"/>
        <end position="127"/>
    </location>
</feature>
<evidence type="ECO:0000313" key="4">
    <source>
        <dbReference type="Proteomes" id="UP001218188"/>
    </source>
</evidence>
<organism evidence="3 4">
    <name type="scientific">Mycena alexandri</name>
    <dbReference type="NCBI Taxonomy" id="1745969"/>
    <lineage>
        <taxon>Eukaryota</taxon>
        <taxon>Fungi</taxon>
        <taxon>Dikarya</taxon>
        <taxon>Basidiomycota</taxon>
        <taxon>Agaricomycotina</taxon>
        <taxon>Agaricomycetes</taxon>
        <taxon>Agaricomycetidae</taxon>
        <taxon>Agaricales</taxon>
        <taxon>Marasmiineae</taxon>
        <taxon>Mycenaceae</taxon>
        <taxon>Mycena</taxon>
    </lineage>
</organism>
<feature type="compositionally biased region" description="Pro residues" evidence="1">
    <location>
        <begin position="108"/>
        <end position="122"/>
    </location>
</feature>
<dbReference type="Proteomes" id="UP001218188">
    <property type="component" value="Unassembled WGS sequence"/>
</dbReference>
<reference evidence="3" key="1">
    <citation type="submission" date="2023-03" db="EMBL/GenBank/DDBJ databases">
        <title>Massive genome expansion in bonnet fungi (Mycena s.s.) driven by repeated elements and novel gene families across ecological guilds.</title>
        <authorList>
            <consortium name="Lawrence Berkeley National Laboratory"/>
            <person name="Harder C.B."/>
            <person name="Miyauchi S."/>
            <person name="Viragh M."/>
            <person name="Kuo A."/>
            <person name="Thoen E."/>
            <person name="Andreopoulos B."/>
            <person name="Lu D."/>
            <person name="Skrede I."/>
            <person name="Drula E."/>
            <person name="Henrissat B."/>
            <person name="Morin E."/>
            <person name="Kohler A."/>
            <person name="Barry K."/>
            <person name="LaButti K."/>
            <person name="Morin E."/>
            <person name="Salamov A."/>
            <person name="Lipzen A."/>
            <person name="Mereny Z."/>
            <person name="Hegedus B."/>
            <person name="Baldrian P."/>
            <person name="Stursova M."/>
            <person name="Weitz H."/>
            <person name="Taylor A."/>
            <person name="Grigoriev I.V."/>
            <person name="Nagy L.G."/>
            <person name="Martin F."/>
            <person name="Kauserud H."/>
        </authorList>
    </citation>
    <scope>NUCLEOTIDE SEQUENCE</scope>
    <source>
        <strain evidence="3">CBHHK200</strain>
    </source>
</reference>
<sequence>MALKKAFRPRNIPCPAAGCNLFFTNKSGVTQHKNSAHAPFDNRARQASPVRAHVPPSPPGSRASSVGGGGDAGPGEDLGPPVRLRRQPQYHPVLNGRPCDRDGNFLPPGAPPAPKGYPPPDDYTPYEGPQDFHLADLLYRKIQMSAGEIDELMQNWASRPESAGDPPFADHNDLYNTIDATALGTVPWQSFEVTYDGPIPEGNTATWKTKPYTVHFRDPHAVLQAQLANPDFKLEMDFAPKRTFGEDNCREYQDFMSGNWAWRQADVIMRLPGTHGATFVPVILGSDKTTVSVATGQNDYYPLYMSNGLVHNNVRRAHRNAVSLIGFLAIPKTDRENQDSAEFRTFRRNLFHGSLRHILESLRPAMTTPEVTLFGDGHYRRVVYGLGPYIADYPEQVLLACTVQGWCARCTASNKDLDGPSGRRSQEHTEALFEALDHKALWDDYGVIPDVLPFTWDFPRADIYELLSPDLLHQVIKGTFKDHLVTWVGEYLEATHGAKKSKKIMADIDRRIAAVPAFPGLRRFPEGRGFKQWTGDDSKALMKVYLPAIEGHVPPQMLRAFSAFLEFCYLTRRNIVGEDTLVAIDAALIRYHTERKIFEDSGVCPNGFCLPRQHSLTHYRYLIQEFGAPNGLCSSITESKHIKAVKEPWRRSSRYQALDQMLTINDRLDKLAAARVNFTERGMLQAPAARPAAAPAPVAAAVNDDDDLGATNERDILGEVKLAVTHVRNYPHNPTLLAAHLNLPALPNLLRRFLYAQDHPNLDIPLAEIDLDDCPDPPRSVQVLPSAIATFYAPSDQSGIGGMLRERIRAVRSWRGGSARYDTIFVEQDATLPGFRGLLAARVLLFFSFKRANIEYPCALVTWFSTIGDEPCPDVGMWMVEPDIDNRGQRIMDIIHIDSILRGAHLIPVFGDDFLPRNFKFTASLDSFRAYYINKYADHHSHEIAF</sequence>
<evidence type="ECO:0000313" key="3">
    <source>
        <dbReference type="EMBL" id="KAJ7029589.1"/>
    </source>
</evidence>
<dbReference type="AlphaFoldDB" id="A0AAD6X2A1"/>
<proteinExistence type="predicted"/>
<comment type="caution">
    <text evidence="3">The sequence shown here is derived from an EMBL/GenBank/DDBJ whole genome shotgun (WGS) entry which is preliminary data.</text>
</comment>
<keyword evidence="4" id="KW-1185">Reference proteome</keyword>
<evidence type="ECO:0000259" key="2">
    <source>
        <dbReference type="PROSITE" id="PS00028"/>
    </source>
</evidence>
<gene>
    <name evidence="3" type="ORF">C8F04DRAFT_1222553</name>
</gene>
<accession>A0AAD6X2A1</accession>
<dbReference type="EMBL" id="JARJCM010000100">
    <property type="protein sequence ID" value="KAJ7029589.1"/>
    <property type="molecule type" value="Genomic_DNA"/>
</dbReference>